<dbReference type="Pfam" id="PF13181">
    <property type="entry name" value="TPR_8"/>
    <property type="match status" value="1"/>
</dbReference>
<dbReference type="AlphaFoldDB" id="A0A7W9W3K7"/>
<dbReference type="InterPro" id="IPR011990">
    <property type="entry name" value="TPR-like_helical_dom_sf"/>
</dbReference>
<dbReference type="SUPFAM" id="SSF48452">
    <property type="entry name" value="TPR-like"/>
    <property type="match status" value="2"/>
</dbReference>
<proteinExistence type="predicted"/>
<evidence type="ECO:0000313" key="3">
    <source>
        <dbReference type="Proteomes" id="UP000520814"/>
    </source>
</evidence>
<dbReference type="Gene3D" id="1.25.40.10">
    <property type="entry name" value="Tetratricopeptide repeat domain"/>
    <property type="match status" value="2"/>
</dbReference>
<comment type="caution">
    <text evidence="2">The sequence shown here is derived from an EMBL/GenBank/DDBJ whole genome shotgun (WGS) entry which is preliminary data.</text>
</comment>
<evidence type="ECO:0000313" key="2">
    <source>
        <dbReference type="EMBL" id="MBB6048514.1"/>
    </source>
</evidence>
<dbReference type="RefSeq" id="WP_184192156.1">
    <property type="nucleotide sequence ID" value="NZ_JACHGW010000001.1"/>
</dbReference>
<dbReference type="PANTHER" id="PTHR10098:SF108">
    <property type="entry name" value="TETRATRICOPEPTIDE REPEAT PROTEIN 28"/>
    <property type="match status" value="1"/>
</dbReference>
<keyword evidence="3" id="KW-1185">Reference proteome</keyword>
<organism evidence="2 3">
    <name type="scientific">Armatimonas rosea</name>
    <dbReference type="NCBI Taxonomy" id="685828"/>
    <lineage>
        <taxon>Bacteria</taxon>
        <taxon>Bacillati</taxon>
        <taxon>Armatimonadota</taxon>
        <taxon>Armatimonadia</taxon>
        <taxon>Armatimonadales</taxon>
        <taxon>Armatimonadaceae</taxon>
        <taxon>Armatimonas</taxon>
    </lineage>
</organism>
<dbReference type="Pfam" id="PF12770">
    <property type="entry name" value="CHAT"/>
    <property type="match status" value="1"/>
</dbReference>
<dbReference type="InterPro" id="IPR024983">
    <property type="entry name" value="CHAT_dom"/>
</dbReference>
<accession>A0A7W9W3K7</accession>
<dbReference type="PANTHER" id="PTHR10098">
    <property type="entry name" value="RAPSYN-RELATED"/>
    <property type="match status" value="1"/>
</dbReference>
<evidence type="ECO:0000259" key="1">
    <source>
        <dbReference type="Pfam" id="PF12770"/>
    </source>
</evidence>
<dbReference type="InterPro" id="IPR019734">
    <property type="entry name" value="TPR_rpt"/>
</dbReference>
<feature type="domain" description="CHAT" evidence="1">
    <location>
        <begin position="544"/>
        <end position="851"/>
    </location>
</feature>
<name>A0A7W9W3K7_ARMRO</name>
<dbReference type="EMBL" id="JACHGW010000001">
    <property type="protein sequence ID" value="MBB6048514.1"/>
    <property type="molecule type" value="Genomic_DNA"/>
</dbReference>
<sequence length="853" mass="93679">MSHDQVPTPEELDLLRREAGEARRTLDYERAITLNRRRADGWRKRGERAQEAATLVELSRDYQSNGQPLVAFVCLAEAEALVPDDATVRLALGDLYTQLRLREQAIAVYERAGALATSRLMAAYLSKGDRVRARTFLERERQRLQQAKNLRGEANLLAAWGEPATYAEAEALLVRALAATKDPVEQAQMLSLRATLLGLLKRPDEARQCFEEQLALCQRAGLVPERFMALGAYASFEYFQGAKPKVLALVQRYLSFAQQQQSPVDERGALQKRLDFASYDQDWAQVAAACSELISLCVAQGWRGTYDLPYFQDRHAEALQKLGKRSEASAACRAAIAVLEQRRRTYAGLSDAALAFRQGSRSPYERLLGLLPPQSPEAFGLVQRLKARALREQLTLGRGSQEAAPSPEETALRARCEQLNAALVQEGIANAVGGKKRFAELQSELRQAETALARFYDTLHARSPQTALCRAASEPTLAQVQAQLKPRQLLLDFVLPTLPEEKVRVLALQRQSVTLITLPTPLAELRGRVQQLREACSSPDRPWQDAARALADVLIAPLASQLRGMEQVVLCPDGALWEVPFLVLLDQPVVSYAFSAALWLQQRTLPALPPRPLSLLAVAAPNLAGFNRPIIAPERPIIAPERPIIAPERPIIAPERSVFLPPGMLSLSLPGTLQEAAALGQLFPEATVLLGKDAQESRVKADAVRCRRLHIATHAFVNDTAPALSCLVLSDPTDLSREDGFLTARELMGLDLSGLELVTLSACNTARGQLLTGEGVRGLSWALTAAGARNLVLSQWSVPDEATVVGMQAFYAALKRGLSKPAALRHASLEQRKLPGREHPYYWGAFILIGSGL</sequence>
<protein>
    <submittedName>
        <fullName evidence="2">CHAT domain-containing protein</fullName>
    </submittedName>
</protein>
<reference evidence="2 3" key="1">
    <citation type="submission" date="2020-08" db="EMBL/GenBank/DDBJ databases">
        <title>Genomic Encyclopedia of Type Strains, Phase IV (KMG-IV): sequencing the most valuable type-strain genomes for metagenomic binning, comparative biology and taxonomic classification.</title>
        <authorList>
            <person name="Goeker M."/>
        </authorList>
    </citation>
    <scope>NUCLEOTIDE SEQUENCE [LARGE SCALE GENOMIC DNA]</scope>
    <source>
        <strain evidence="2 3">DSM 23562</strain>
    </source>
</reference>
<gene>
    <name evidence="2" type="ORF">HNQ39_000276</name>
</gene>
<dbReference type="Proteomes" id="UP000520814">
    <property type="component" value="Unassembled WGS sequence"/>
</dbReference>